<sequence>MPGAFEFDTVVLSAAPATMDTLPAPVKADDDDEIVLDVSNGAVIHDAPEFFSFPSKGPFREPEPEEPSPIPGMYIPTPLNAANTAPMWLLAAANDNAGIGMTSIGAQLAAANGKGIGGGATGKAADPWSIFSPPPAAARPLPRPRHRVNTTKFRAFPSIQQALPDSKVSAPSSVEKDAANAM</sequence>
<protein>
    <submittedName>
        <fullName evidence="2">Uncharacterized protein</fullName>
    </submittedName>
</protein>
<dbReference type="InParanoid" id="A0A0H2S501"/>
<accession>A0A0H2S501</accession>
<evidence type="ECO:0000313" key="3">
    <source>
        <dbReference type="Proteomes" id="UP000053477"/>
    </source>
</evidence>
<reference evidence="2 3" key="1">
    <citation type="submission" date="2015-04" db="EMBL/GenBank/DDBJ databases">
        <title>Complete genome sequence of Schizopora paradoxa KUC8140, a cosmopolitan wood degrader in East Asia.</title>
        <authorList>
            <consortium name="DOE Joint Genome Institute"/>
            <person name="Min B."/>
            <person name="Park H."/>
            <person name="Jang Y."/>
            <person name="Kim J.-J."/>
            <person name="Kim K.H."/>
            <person name="Pangilinan J."/>
            <person name="Lipzen A."/>
            <person name="Riley R."/>
            <person name="Grigoriev I.V."/>
            <person name="Spatafora J.W."/>
            <person name="Choi I.-G."/>
        </authorList>
    </citation>
    <scope>NUCLEOTIDE SEQUENCE [LARGE SCALE GENOMIC DNA]</scope>
    <source>
        <strain evidence="2 3">KUC8140</strain>
    </source>
</reference>
<name>A0A0H2S501_9AGAM</name>
<evidence type="ECO:0000256" key="1">
    <source>
        <dbReference type="SAM" id="MobiDB-lite"/>
    </source>
</evidence>
<organism evidence="2 3">
    <name type="scientific">Schizopora paradoxa</name>
    <dbReference type="NCBI Taxonomy" id="27342"/>
    <lineage>
        <taxon>Eukaryota</taxon>
        <taxon>Fungi</taxon>
        <taxon>Dikarya</taxon>
        <taxon>Basidiomycota</taxon>
        <taxon>Agaricomycotina</taxon>
        <taxon>Agaricomycetes</taxon>
        <taxon>Hymenochaetales</taxon>
        <taxon>Schizoporaceae</taxon>
        <taxon>Schizopora</taxon>
    </lineage>
</organism>
<dbReference type="EMBL" id="KQ085890">
    <property type="protein sequence ID" value="KLO18994.1"/>
    <property type="molecule type" value="Genomic_DNA"/>
</dbReference>
<feature type="region of interest" description="Disordered" evidence="1">
    <location>
        <begin position="154"/>
        <end position="182"/>
    </location>
</feature>
<gene>
    <name evidence="2" type="ORF">SCHPADRAFT_899329</name>
</gene>
<dbReference type="Proteomes" id="UP000053477">
    <property type="component" value="Unassembled WGS sequence"/>
</dbReference>
<dbReference type="AlphaFoldDB" id="A0A0H2S501"/>
<evidence type="ECO:0000313" key="2">
    <source>
        <dbReference type="EMBL" id="KLO18994.1"/>
    </source>
</evidence>
<proteinExistence type="predicted"/>
<keyword evidence="3" id="KW-1185">Reference proteome</keyword>